<evidence type="ECO:0000256" key="3">
    <source>
        <dbReference type="ARBA" id="ARBA00007739"/>
    </source>
</evidence>
<dbReference type="GO" id="GO:0008658">
    <property type="term" value="F:penicillin binding"/>
    <property type="evidence" value="ECO:0007669"/>
    <property type="project" value="InterPro"/>
</dbReference>
<dbReference type="HOGENOM" id="CLU_006354_7_3_7"/>
<evidence type="ECO:0000259" key="13">
    <source>
        <dbReference type="Pfam" id="PF00912"/>
    </source>
</evidence>
<dbReference type="EC" id="2.4.99.28" evidence="10"/>
<dbReference type="UniPathway" id="UPA00219"/>
<evidence type="ECO:0000256" key="7">
    <source>
        <dbReference type="ARBA" id="ARBA00022679"/>
    </source>
</evidence>
<evidence type="ECO:0000256" key="8">
    <source>
        <dbReference type="ARBA" id="ARBA00022801"/>
    </source>
</evidence>
<evidence type="ECO:0000259" key="14">
    <source>
        <dbReference type="Pfam" id="PF06832"/>
    </source>
</evidence>
<dbReference type="InterPro" id="IPR023346">
    <property type="entry name" value="Lysozyme-like_dom_sf"/>
</dbReference>
<dbReference type="Pfam" id="PF06832">
    <property type="entry name" value="BiPBP_C"/>
    <property type="match status" value="1"/>
</dbReference>
<dbReference type="CAZy" id="GT51">
    <property type="family name" value="Glycosyltransferase Family 51"/>
</dbReference>
<dbReference type="GO" id="GO:0006508">
    <property type="term" value="P:proteolysis"/>
    <property type="evidence" value="ECO:0007669"/>
    <property type="project" value="UniProtKB-KW"/>
</dbReference>
<dbReference type="OrthoDB" id="9766909at2"/>
<keyword evidence="16" id="KW-1185">Reference proteome</keyword>
<feature type="domain" description="Penicillin-binding protein transpeptidase" evidence="12">
    <location>
        <begin position="301"/>
        <end position="523"/>
    </location>
</feature>
<gene>
    <name evidence="15" type="primary">pbpC</name>
    <name evidence="15" type="ordered locus">Pcar_0543</name>
</gene>
<accession>Q3A744</accession>
<dbReference type="SUPFAM" id="SSF53955">
    <property type="entry name" value="Lysozyme-like"/>
    <property type="match status" value="1"/>
</dbReference>
<dbReference type="AlphaFoldDB" id="Q3A744"/>
<keyword evidence="8" id="KW-0378">Hydrolase</keyword>
<evidence type="ECO:0000313" key="16">
    <source>
        <dbReference type="Proteomes" id="UP000002534"/>
    </source>
</evidence>
<evidence type="ECO:0000256" key="1">
    <source>
        <dbReference type="ARBA" id="ARBA00004752"/>
    </source>
</evidence>
<keyword evidence="4" id="KW-0121">Carboxypeptidase</keyword>
<dbReference type="GO" id="GO:0009252">
    <property type="term" value="P:peptidoglycan biosynthetic process"/>
    <property type="evidence" value="ECO:0007669"/>
    <property type="project" value="UniProtKB-UniPathway"/>
</dbReference>
<reference evidence="16" key="1">
    <citation type="submission" date="2005-10" db="EMBL/GenBank/DDBJ databases">
        <title>Complete sequence of Pelobacter carbinolicus DSM 2380.</title>
        <authorList>
            <person name="Copeland A."/>
            <person name="Lucas S."/>
            <person name="Lapidus A."/>
            <person name="Barry K."/>
            <person name="Detter J.C."/>
            <person name="Glavina T."/>
            <person name="Hammon N."/>
            <person name="Israni S."/>
            <person name="Pitluck S."/>
            <person name="Chertkov O."/>
            <person name="Schmutz J."/>
            <person name="Larimer F."/>
            <person name="Land M."/>
            <person name="Kyrpides N."/>
            <person name="Ivanova N."/>
            <person name="Richardson P."/>
        </authorList>
    </citation>
    <scope>NUCLEOTIDE SEQUENCE [LARGE SCALE GENOMIC DNA]</scope>
    <source>
        <strain evidence="16">DSM 2380 / NBRC 103641 / GraBd1</strain>
    </source>
</reference>
<reference evidence="15 16" key="2">
    <citation type="journal article" date="2012" name="BMC Genomics">
        <title>The genome of Pelobacter carbinolicus reveals surprising metabolic capabilities and physiological features.</title>
        <authorList>
            <person name="Aklujkar M."/>
            <person name="Haveman S.A."/>
            <person name="Didonato R.Jr."/>
            <person name="Chertkov O."/>
            <person name="Han C.S."/>
            <person name="Land M.L."/>
            <person name="Brown P."/>
            <person name="Lovley D.R."/>
        </authorList>
    </citation>
    <scope>NUCLEOTIDE SEQUENCE [LARGE SCALE GENOMIC DNA]</scope>
    <source>
        <strain evidence="16">DSM 2380 / NBRC 103641 / GraBd1</strain>
    </source>
</reference>
<keyword evidence="9" id="KW-0511">Multifunctional enzyme</keyword>
<dbReference type="Pfam" id="PF00905">
    <property type="entry name" value="Transpeptidase"/>
    <property type="match status" value="1"/>
</dbReference>
<dbReference type="GO" id="GO:0004180">
    <property type="term" value="F:carboxypeptidase activity"/>
    <property type="evidence" value="ECO:0007669"/>
    <property type="project" value="UniProtKB-KW"/>
</dbReference>
<comment type="similarity">
    <text evidence="2">In the C-terminal section; belongs to the transpeptidase family.</text>
</comment>
<dbReference type="RefSeq" id="WP_011340241.1">
    <property type="nucleotide sequence ID" value="NC_007498.2"/>
</dbReference>
<evidence type="ECO:0000313" key="15">
    <source>
        <dbReference type="EMBL" id="ABA87803.1"/>
    </source>
</evidence>
<dbReference type="InterPro" id="IPR012338">
    <property type="entry name" value="Beta-lactam/transpept-like"/>
</dbReference>
<sequence>MNKTLRAAVILLLVTTAAILAIPRPNLLSYQSSSRAFFDRQGKLLRLTLADDDRYRLQVPLQEIAPALREATLLYEDHDFYRHPGVDPLALLRAFWTSYVVRERPVGASTITMQVARLRWHLQTRNLSGKLVQILRALQLSRHYSKDEIFEAYLNLAPYGRNIEGIEAASLIYFNKTAKDLSLPEALSLCVVPQNPVRRNPTTEQGFQALKVARDPLFRRWLAKHPNAATQQSFFDMPLQIRPPEQLPFRAPHLTTELERHLPLMQGGHIDTTIDGDVQRMAEQHLARYVARRKDVGINNGAVAILNYQTMELTALVGSADFFDAAIQGQVNGCSAQRSPGSTLKPFVYALAMDQGLIHPMSMLKDAPHRYGGFAPENYDQAFLGPMLARDALIASRNVPAAALQAKVHPPGLYELLQNAGVQNLKPASYYGLALALGGVELTMLDLLKLYAMLPNGGRLQPLRMLNTASKSENPSSPLSSEACFLILDILSDNPPALRAPLPGQHSTGMEVAWKTGTSHAFRDAWAVGISGPYVVAVWIGNFDGSGNRAFVGRQAAGPLLFEIFQSLSGAQPWQATGNLKPGLLNVKQVDMCADTGDLPGRYCPRTTPSWFIPGVSPIKVSAIHRAVPVDSQTGLRACRQQPGRTEMRIFEFWPSDLQRIFREAGIALKTPPPFEADCDLDTQSLSGAAPKIQSPVAGLAYRLQSETLNTAKIPFSAVADADVRQLFWFVDDTFVGTSKAGENFFWSPVSGNFVVRVVDDHGRADHRNLRVGMVRDQEK</sequence>
<feature type="domain" description="Glycosyl transferase family 51" evidence="13">
    <location>
        <begin position="51"/>
        <end position="205"/>
    </location>
</feature>
<dbReference type="InterPro" id="IPR009647">
    <property type="entry name" value="PBP_C"/>
</dbReference>
<evidence type="ECO:0000256" key="6">
    <source>
        <dbReference type="ARBA" id="ARBA00022676"/>
    </source>
</evidence>
<dbReference type="Gene3D" id="3.40.710.10">
    <property type="entry name" value="DD-peptidase/beta-lactamase superfamily"/>
    <property type="match status" value="1"/>
</dbReference>
<dbReference type="InterPro" id="IPR001460">
    <property type="entry name" value="PCN-bd_Tpept"/>
</dbReference>
<keyword evidence="6" id="KW-0328">Glycosyltransferase</keyword>
<dbReference type="Pfam" id="PF00912">
    <property type="entry name" value="Transgly"/>
    <property type="match status" value="1"/>
</dbReference>
<dbReference type="STRING" id="338963.Pcar_0543"/>
<evidence type="ECO:0000259" key="12">
    <source>
        <dbReference type="Pfam" id="PF00905"/>
    </source>
</evidence>
<comment type="similarity">
    <text evidence="3">In the N-terminal section; belongs to the glycosyltransferase 51 family.</text>
</comment>
<dbReference type="GO" id="GO:0008955">
    <property type="term" value="F:peptidoglycan glycosyltransferase activity"/>
    <property type="evidence" value="ECO:0007669"/>
    <property type="project" value="UniProtKB-EC"/>
</dbReference>
<dbReference type="InterPro" id="IPR036950">
    <property type="entry name" value="PBP_transglycosylase"/>
</dbReference>
<dbReference type="Proteomes" id="UP000002534">
    <property type="component" value="Chromosome"/>
</dbReference>
<dbReference type="InterPro" id="IPR001264">
    <property type="entry name" value="Glyco_trans_51"/>
</dbReference>
<dbReference type="eggNOG" id="COG4953">
    <property type="taxonomic scope" value="Bacteria"/>
</dbReference>
<keyword evidence="7" id="KW-0808">Transferase</keyword>
<feature type="domain" description="Penicillin-binding C-terminal" evidence="14">
    <location>
        <begin position="683"/>
        <end position="767"/>
    </location>
</feature>
<comment type="catalytic activity">
    <reaction evidence="11">
        <text>[GlcNAc-(1-&gt;4)-Mur2Ac(oyl-L-Ala-gamma-D-Glu-L-Lys-D-Ala-D-Ala)](n)-di-trans,octa-cis-undecaprenyl diphosphate + beta-D-GlcNAc-(1-&gt;4)-Mur2Ac(oyl-L-Ala-gamma-D-Glu-L-Lys-D-Ala-D-Ala)-di-trans,octa-cis-undecaprenyl diphosphate = [GlcNAc-(1-&gt;4)-Mur2Ac(oyl-L-Ala-gamma-D-Glu-L-Lys-D-Ala-D-Ala)](n+1)-di-trans,octa-cis-undecaprenyl diphosphate + di-trans,octa-cis-undecaprenyl diphosphate + H(+)</text>
        <dbReference type="Rhea" id="RHEA:23708"/>
        <dbReference type="Rhea" id="RHEA-COMP:9602"/>
        <dbReference type="Rhea" id="RHEA-COMP:9603"/>
        <dbReference type="ChEBI" id="CHEBI:15378"/>
        <dbReference type="ChEBI" id="CHEBI:58405"/>
        <dbReference type="ChEBI" id="CHEBI:60033"/>
        <dbReference type="ChEBI" id="CHEBI:78435"/>
        <dbReference type="EC" id="2.4.99.28"/>
    </reaction>
</comment>
<proteinExistence type="inferred from homology"/>
<dbReference type="NCBIfam" id="TIGR02073">
    <property type="entry name" value="PBP_1c"/>
    <property type="match status" value="1"/>
</dbReference>
<keyword evidence="5" id="KW-0645">Protease</keyword>
<evidence type="ECO:0000256" key="4">
    <source>
        <dbReference type="ARBA" id="ARBA00022645"/>
    </source>
</evidence>
<evidence type="ECO:0000256" key="2">
    <source>
        <dbReference type="ARBA" id="ARBA00007090"/>
    </source>
</evidence>
<dbReference type="EMBL" id="CP000142">
    <property type="protein sequence ID" value="ABA87803.1"/>
    <property type="molecule type" value="Genomic_DNA"/>
</dbReference>
<evidence type="ECO:0000256" key="11">
    <source>
        <dbReference type="ARBA" id="ARBA00049902"/>
    </source>
</evidence>
<evidence type="ECO:0000256" key="10">
    <source>
        <dbReference type="ARBA" id="ARBA00044770"/>
    </source>
</evidence>
<dbReference type="PANTHER" id="PTHR32282">
    <property type="entry name" value="BINDING PROTEIN TRANSPEPTIDASE, PUTATIVE-RELATED"/>
    <property type="match status" value="1"/>
</dbReference>
<evidence type="ECO:0000256" key="9">
    <source>
        <dbReference type="ARBA" id="ARBA00023268"/>
    </source>
</evidence>
<dbReference type="SUPFAM" id="SSF56601">
    <property type="entry name" value="beta-lactamase/transpeptidase-like"/>
    <property type="match status" value="1"/>
</dbReference>
<dbReference type="PANTHER" id="PTHR32282:SF15">
    <property type="entry name" value="PENICILLIN-BINDING PROTEIN 1C"/>
    <property type="match status" value="1"/>
</dbReference>
<comment type="pathway">
    <text evidence="1">Cell wall biogenesis; peptidoglycan biosynthesis.</text>
</comment>
<dbReference type="KEGG" id="pca:Pcar_0543"/>
<dbReference type="GO" id="GO:0030288">
    <property type="term" value="C:outer membrane-bounded periplasmic space"/>
    <property type="evidence" value="ECO:0007669"/>
    <property type="project" value="TreeGrafter"/>
</dbReference>
<dbReference type="InterPro" id="IPR050396">
    <property type="entry name" value="Glycosyltr_51/Transpeptidase"/>
</dbReference>
<organism evidence="15 16">
    <name type="scientific">Syntrophotalea carbinolica (strain DSM 2380 / NBRC 103641 / GraBd1)</name>
    <name type="common">Pelobacter carbinolicus</name>
    <dbReference type="NCBI Taxonomy" id="338963"/>
    <lineage>
        <taxon>Bacteria</taxon>
        <taxon>Pseudomonadati</taxon>
        <taxon>Thermodesulfobacteriota</taxon>
        <taxon>Desulfuromonadia</taxon>
        <taxon>Desulfuromonadales</taxon>
        <taxon>Syntrophotaleaceae</taxon>
        <taxon>Syntrophotalea</taxon>
    </lineage>
</organism>
<dbReference type="InterPro" id="IPR011815">
    <property type="entry name" value="PBP_1c"/>
</dbReference>
<evidence type="ECO:0000256" key="5">
    <source>
        <dbReference type="ARBA" id="ARBA00022670"/>
    </source>
</evidence>
<name>Q3A744_SYNC1</name>
<protein>
    <recommendedName>
        <fullName evidence="10">peptidoglycan glycosyltransferase</fullName>
        <ecNumber evidence="10">2.4.99.28</ecNumber>
    </recommendedName>
</protein>
<dbReference type="Gene3D" id="1.10.3810.10">
    <property type="entry name" value="Biosynthetic peptidoglycan transglycosylase-like"/>
    <property type="match status" value="1"/>
</dbReference>